<reference evidence="1" key="1">
    <citation type="journal article" date="2018" name="Front. Microbiol.">
        <title>Beyond the Limits: tRNA Array Units in Mycobacterium Genomes.</title>
        <authorList>
            <person name="Morgado S.M."/>
            <person name="Vicente A.C."/>
        </authorList>
    </citation>
    <scope>NUCLEOTIDE SEQUENCE</scope>
    <source>
        <strain evidence="1">CBMA 213</strain>
        <plasmid evidence="1">pCBMA213_1</plasmid>
    </source>
</reference>
<dbReference type="EMBL" id="MF600313">
    <property type="protein sequence ID" value="AVN58464.1"/>
    <property type="molecule type" value="Genomic_DNA"/>
</dbReference>
<geneLocation type="plasmid" evidence="1">
    <name>pCBMA213_1</name>
</geneLocation>
<gene>
    <name evidence="1" type="ORF">B5P44_p00169</name>
</gene>
<protein>
    <submittedName>
        <fullName evidence="1">Uncharacterized protein</fullName>
    </submittedName>
</protein>
<sequence>MPSDFGMYLNRRTMSFSGGDVQRCCVRHQLGPFCLFDHGPNAVPRSSNVVPAQK</sequence>
<keyword evidence="1" id="KW-0614">Plasmid</keyword>
<evidence type="ECO:0000313" key="1">
    <source>
        <dbReference type="EMBL" id="AVN58464.1"/>
    </source>
</evidence>
<accession>A0A343VRE0</accession>
<organism evidence="1">
    <name type="scientific">Mycolicibacterium sp. CBMA 213</name>
    <dbReference type="NCBI Taxonomy" id="1968788"/>
    <lineage>
        <taxon>Bacteria</taxon>
        <taxon>Bacillati</taxon>
        <taxon>Actinomycetota</taxon>
        <taxon>Actinomycetes</taxon>
        <taxon>Mycobacteriales</taxon>
        <taxon>Mycobacteriaceae</taxon>
        <taxon>Mycolicibacterium</taxon>
    </lineage>
</organism>
<dbReference type="AlphaFoldDB" id="A0A343VRE0"/>
<name>A0A343VRE0_9MYCO</name>
<proteinExistence type="predicted"/>